<name>A0A8H7QLW1_9FUNG</name>
<gene>
    <name evidence="4" type="ORF">INT47_013057</name>
</gene>
<proteinExistence type="predicted"/>
<dbReference type="InterPro" id="IPR036875">
    <property type="entry name" value="Znf_CCHC_sf"/>
</dbReference>
<dbReference type="SUPFAM" id="SSF57756">
    <property type="entry name" value="Retrovirus zinc finger-like domains"/>
    <property type="match status" value="1"/>
</dbReference>
<feature type="region of interest" description="Disordered" evidence="2">
    <location>
        <begin position="419"/>
        <end position="450"/>
    </location>
</feature>
<evidence type="ECO:0000256" key="2">
    <source>
        <dbReference type="SAM" id="MobiDB-lite"/>
    </source>
</evidence>
<dbReference type="PROSITE" id="PS50158">
    <property type="entry name" value="ZF_CCHC"/>
    <property type="match status" value="1"/>
</dbReference>
<evidence type="ECO:0000256" key="1">
    <source>
        <dbReference type="PROSITE-ProRule" id="PRU00047"/>
    </source>
</evidence>
<dbReference type="InterPro" id="IPR001878">
    <property type="entry name" value="Znf_CCHC"/>
</dbReference>
<protein>
    <recommendedName>
        <fullName evidence="3">CCHC-type domain-containing protein</fullName>
    </recommendedName>
</protein>
<dbReference type="OrthoDB" id="2264205at2759"/>
<dbReference type="SMART" id="SM00343">
    <property type="entry name" value="ZnF_C2HC"/>
    <property type="match status" value="2"/>
</dbReference>
<keyword evidence="5" id="KW-1185">Reference proteome</keyword>
<dbReference type="GO" id="GO:0003676">
    <property type="term" value="F:nucleic acid binding"/>
    <property type="evidence" value="ECO:0007669"/>
    <property type="project" value="InterPro"/>
</dbReference>
<comment type="caution">
    <text evidence="4">The sequence shown here is derived from an EMBL/GenBank/DDBJ whole genome shotgun (WGS) entry which is preliminary data.</text>
</comment>
<feature type="domain" description="CCHC-type" evidence="3">
    <location>
        <begin position="272"/>
        <end position="287"/>
    </location>
</feature>
<dbReference type="Proteomes" id="UP000603453">
    <property type="component" value="Unassembled WGS sequence"/>
</dbReference>
<keyword evidence="1" id="KW-0862">Zinc</keyword>
<evidence type="ECO:0000313" key="4">
    <source>
        <dbReference type="EMBL" id="KAG2194682.1"/>
    </source>
</evidence>
<evidence type="ECO:0000259" key="3">
    <source>
        <dbReference type="PROSITE" id="PS50158"/>
    </source>
</evidence>
<dbReference type="Gene3D" id="4.10.60.10">
    <property type="entry name" value="Zinc finger, CCHC-type"/>
    <property type="match status" value="1"/>
</dbReference>
<sequence>MTVPSTPLENHNHGPSKTLTRSFRDVAAQALPPRAYRNNPNSKSRITISLGDTIFKPITDLKNQRPAIHRNSSYKHAVFYFVEKEFLNLLPEFQKARNVRCPFGTCLGTHATDDSQGKIIEVILNDQAAVDDAVNTPIVIGNDRKFHATPAVPQDNIILKVHLSKLPFLPVADLHATLVDNFSRFGNVRDVTIYLDDESNTAFCGNGAIFLDRSIDHANPKAWDKLTYKIDLGSKSFCLGKWAKMESHCVYCKQMGHTRKDCQEIPTISKTCYLCDRRGHLARHCPRSHDNSIASSKKRVRNEEDPFVPNLNKVLINPTRPTGADDTVEVTGIEPNLTGANSTHEEARDPRPSHSITLVSDNESMMDVSEDDADRLTDAEELLTVNNTIPTIVEEKEINTASIPKIVSSKVVNSAISNKRVSPRTNKGVAAVKYDPSSSSPTSSFRKTSA</sequence>
<accession>A0A8H7QLW1</accession>
<organism evidence="4 5">
    <name type="scientific">Mucor saturninus</name>
    <dbReference type="NCBI Taxonomy" id="64648"/>
    <lineage>
        <taxon>Eukaryota</taxon>
        <taxon>Fungi</taxon>
        <taxon>Fungi incertae sedis</taxon>
        <taxon>Mucoromycota</taxon>
        <taxon>Mucoromycotina</taxon>
        <taxon>Mucoromycetes</taxon>
        <taxon>Mucorales</taxon>
        <taxon>Mucorineae</taxon>
        <taxon>Mucoraceae</taxon>
        <taxon>Mucor</taxon>
    </lineage>
</organism>
<dbReference type="AlphaFoldDB" id="A0A8H7QLW1"/>
<reference evidence="4" key="1">
    <citation type="submission" date="2020-12" db="EMBL/GenBank/DDBJ databases">
        <title>Metabolic potential, ecology and presence of endohyphal bacteria is reflected in genomic diversity of Mucoromycotina.</title>
        <authorList>
            <person name="Muszewska A."/>
            <person name="Okrasinska A."/>
            <person name="Steczkiewicz K."/>
            <person name="Drgas O."/>
            <person name="Orlowska M."/>
            <person name="Perlinska-Lenart U."/>
            <person name="Aleksandrzak-Piekarczyk T."/>
            <person name="Szatraj K."/>
            <person name="Zielenkiewicz U."/>
            <person name="Pilsyk S."/>
            <person name="Malc E."/>
            <person name="Mieczkowski P."/>
            <person name="Kruszewska J.S."/>
            <person name="Biernat P."/>
            <person name="Pawlowska J."/>
        </authorList>
    </citation>
    <scope>NUCLEOTIDE SEQUENCE</scope>
    <source>
        <strain evidence="4">WA0000017839</strain>
    </source>
</reference>
<dbReference type="EMBL" id="JAEPRD010000190">
    <property type="protein sequence ID" value="KAG2194682.1"/>
    <property type="molecule type" value="Genomic_DNA"/>
</dbReference>
<keyword evidence="1" id="KW-0863">Zinc-finger</keyword>
<evidence type="ECO:0000313" key="5">
    <source>
        <dbReference type="Proteomes" id="UP000603453"/>
    </source>
</evidence>
<keyword evidence="1" id="KW-0479">Metal-binding</keyword>
<dbReference type="GO" id="GO:0008270">
    <property type="term" value="F:zinc ion binding"/>
    <property type="evidence" value="ECO:0007669"/>
    <property type="project" value="UniProtKB-KW"/>
</dbReference>